<accession>A0A7J7JFC2</accession>
<organism evidence="3 4">
    <name type="scientific">Bugula neritina</name>
    <name type="common">Brown bryozoan</name>
    <name type="synonym">Sertularia neritina</name>
    <dbReference type="NCBI Taxonomy" id="10212"/>
    <lineage>
        <taxon>Eukaryota</taxon>
        <taxon>Metazoa</taxon>
        <taxon>Spiralia</taxon>
        <taxon>Lophotrochozoa</taxon>
        <taxon>Bryozoa</taxon>
        <taxon>Gymnolaemata</taxon>
        <taxon>Cheilostomatida</taxon>
        <taxon>Flustrina</taxon>
        <taxon>Buguloidea</taxon>
        <taxon>Bugulidae</taxon>
        <taxon>Bugula</taxon>
    </lineage>
</organism>
<feature type="region of interest" description="Disordered" evidence="1">
    <location>
        <begin position="164"/>
        <end position="283"/>
    </location>
</feature>
<comment type="caution">
    <text evidence="3">The sequence shown here is derived from an EMBL/GenBank/DDBJ whole genome shotgun (WGS) entry which is preliminary data.</text>
</comment>
<keyword evidence="4" id="KW-1185">Reference proteome</keyword>
<dbReference type="InterPro" id="IPR023093">
    <property type="entry name" value="ScpA-like_C"/>
</dbReference>
<evidence type="ECO:0000313" key="3">
    <source>
        <dbReference type="EMBL" id="KAF6024930.1"/>
    </source>
</evidence>
<feature type="compositionally biased region" description="Basic and acidic residues" evidence="1">
    <location>
        <begin position="165"/>
        <end position="189"/>
    </location>
</feature>
<dbReference type="InterPro" id="IPR049589">
    <property type="entry name" value="NXP1_M-like"/>
</dbReference>
<dbReference type="PANTHER" id="PTHR12585">
    <property type="entry name" value="SCC1 / RAD21 FAMILY MEMBER"/>
    <property type="match status" value="1"/>
</dbReference>
<dbReference type="GO" id="GO:1990414">
    <property type="term" value="P:replication-born double-strand break repair via sister chromatid exchange"/>
    <property type="evidence" value="ECO:0007669"/>
    <property type="project" value="TreeGrafter"/>
</dbReference>
<dbReference type="InterPro" id="IPR006909">
    <property type="entry name" value="Rad21/Rec8_C_eu"/>
</dbReference>
<dbReference type="InterPro" id="IPR036390">
    <property type="entry name" value="WH_DNA-bd_sf"/>
</dbReference>
<feature type="compositionally biased region" description="Acidic residues" evidence="1">
    <location>
        <begin position="252"/>
        <end position="269"/>
    </location>
</feature>
<dbReference type="Gene3D" id="1.10.10.580">
    <property type="entry name" value="Structural maintenance of chromosome 1. Chain E"/>
    <property type="match status" value="1"/>
</dbReference>
<sequence>MPIDPPDVSNIEAQPMESDSVAEMPPPALDSIDEASTIAPSTSVQPTMSETTLITNEEEAFALEPLDTSSVITGVSGVTVERRPKRRRKLMVDDQKGIDSQSMKEQLIQTNDIVTTLDLAPPTLKLMSWKESGSVDKLFALPGRVLPNKSLQKMFTRNLAVVAAHTEEEDRRSKRGRSPEAAEQEREPSGDTFAMPPVPEVSDIPDVENTTLVAEEPPPPADDSLPQPEPAVEDETPRKRQKLDRSVRGQPEEVDSADEAEAPTLEEQESNIVAEESTGDEVEDKRLNRRTHTMLTVLGRQFDKGQTVSLQEMLHKNHNRKQAAAKFYTCLVLQKHHMVSLEQSEPFEDIIISRGSSFARSG</sequence>
<dbReference type="InterPro" id="IPR039781">
    <property type="entry name" value="Rad21/Rec8-like"/>
</dbReference>
<feature type="region of interest" description="Disordered" evidence="1">
    <location>
        <begin position="1"/>
        <end position="33"/>
    </location>
</feature>
<feature type="compositionally biased region" description="Basic and acidic residues" evidence="1">
    <location>
        <begin position="235"/>
        <end position="251"/>
    </location>
</feature>
<dbReference type="OrthoDB" id="10071381at2759"/>
<evidence type="ECO:0000256" key="1">
    <source>
        <dbReference type="SAM" id="MobiDB-lite"/>
    </source>
</evidence>
<protein>
    <submittedName>
        <fullName evidence="3">RAD21</fullName>
    </submittedName>
</protein>
<dbReference type="GO" id="GO:0008278">
    <property type="term" value="C:cohesin complex"/>
    <property type="evidence" value="ECO:0007669"/>
    <property type="project" value="InterPro"/>
</dbReference>
<dbReference type="CDD" id="cd21792">
    <property type="entry name" value="Rad21_Rec8_M_NXP1-like"/>
    <property type="match status" value="1"/>
</dbReference>
<dbReference type="Pfam" id="PF04824">
    <property type="entry name" value="Rad21_Rec8"/>
    <property type="match status" value="1"/>
</dbReference>
<evidence type="ECO:0000313" key="4">
    <source>
        <dbReference type="Proteomes" id="UP000593567"/>
    </source>
</evidence>
<dbReference type="EMBL" id="VXIV02002513">
    <property type="protein sequence ID" value="KAF6024930.1"/>
    <property type="molecule type" value="Genomic_DNA"/>
</dbReference>
<reference evidence="3" key="1">
    <citation type="submission" date="2020-06" db="EMBL/GenBank/DDBJ databases">
        <title>Draft genome of Bugula neritina, a colonial animal packing powerful symbionts and potential medicines.</title>
        <authorList>
            <person name="Rayko M."/>
        </authorList>
    </citation>
    <scope>NUCLEOTIDE SEQUENCE [LARGE SCALE GENOMIC DNA]</scope>
    <source>
        <strain evidence="3">Kwan_BN1</strain>
    </source>
</reference>
<name>A0A7J7JFC2_BUGNE</name>
<dbReference type="PANTHER" id="PTHR12585:SF69">
    <property type="entry name" value="FI11703P"/>
    <property type="match status" value="1"/>
</dbReference>
<dbReference type="SUPFAM" id="SSF46785">
    <property type="entry name" value="Winged helix' DNA-binding domain"/>
    <property type="match status" value="1"/>
</dbReference>
<dbReference type="AlphaFoldDB" id="A0A7J7JFC2"/>
<feature type="domain" description="Rad21/Rec8-like protein C-terminal eukaryotic" evidence="2">
    <location>
        <begin position="305"/>
        <end position="358"/>
    </location>
</feature>
<dbReference type="Proteomes" id="UP000593567">
    <property type="component" value="Unassembled WGS sequence"/>
</dbReference>
<gene>
    <name evidence="3" type="ORF">EB796_016767</name>
</gene>
<dbReference type="GO" id="GO:0003682">
    <property type="term" value="F:chromatin binding"/>
    <property type="evidence" value="ECO:0007669"/>
    <property type="project" value="TreeGrafter"/>
</dbReference>
<evidence type="ECO:0000259" key="2">
    <source>
        <dbReference type="Pfam" id="PF04824"/>
    </source>
</evidence>
<dbReference type="GO" id="GO:0007062">
    <property type="term" value="P:sister chromatid cohesion"/>
    <property type="evidence" value="ECO:0007669"/>
    <property type="project" value="InterPro"/>
</dbReference>
<proteinExistence type="predicted"/>